<reference evidence="2" key="1">
    <citation type="submission" date="2023-03" db="EMBL/GenBank/DDBJ databases">
        <title>Massive genome expansion in bonnet fungi (Mycena s.s.) driven by repeated elements and novel gene families across ecological guilds.</title>
        <authorList>
            <consortium name="Lawrence Berkeley National Laboratory"/>
            <person name="Harder C.B."/>
            <person name="Miyauchi S."/>
            <person name="Viragh M."/>
            <person name="Kuo A."/>
            <person name="Thoen E."/>
            <person name="Andreopoulos B."/>
            <person name="Lu D."/>
            <person name="Skrede I."/>
            <person name="Drula E."/>
            <person name="Henrissat B."/>
            <person name="Morin E."/>
            <person name="Kohler A."/>
            <person name="Barry K."/>
            <person name="LaButti K."/>
            <person name="Morin E."/>
            <person name="Salamov A."/>
            <person name="Lipzen A."/>
            <person name="Mereny Z."/>
            <person name="Hegedus B."/>
            <person name="Baldrian P."/>
            <person name="Stursova M."/>
            <person name="Weitz H."/>
            <person name="Taylor A."/>
            <person name="Grigoriev I.V."/>
            <person name="Nagy L.G."/>
            <person name="Martin F."/>
            <person name="Kauserud H."/>
        </authorList>
    </citation>
    <scope>NUCLEOTIDE SEQUENCE</scope>
    <source>
        <strain evidence="2">CBHHK067</strain>
    </source>
</reference>
<gene>
    <name evidence="2" type="ORF">B0H17DRAFT_1149467</name>
</gene>
<evidence type="ECO:0000256" key="1">
    <source>
        <dbReference type="SAM" id="MobiDB-lite"/>
    </source>
</evidence>
<evidence type="ECO:0000313" key="3">
    <source>
        <dbReference type="Proteomes" id="UP001221757"/>
    </source>
</evidence>
<feature type="compositionally biased region" description="Acidic residues" evidence="1">
    <location>
        <begin position="173"/>
        <end position="202"/>
    </location>
</feature>
<name>A0AAD7C2R8_MYCRO</name>
<proteinExistence type="predicted"/>
<accession>A0AAD7C2R8</accession>
<feature type="region of interest" description="Disordered" evidence="1">
    <location>
        <begin position="80"/>
        <end position="101"/>
    </location>
</feature>
<comment type="caution">
    <text evidence="2">The sequence shown here is derived from an EMBL/GenBank/DDBJ whole genome shotgun (WGS) entry which is preliminary data.</text>
</comment>
<dbReference type="AlphaFoldDB" id="A0AAD7C2R8"/>
<evidence type="ECO:0000313" key="2">
    <source>
        <dbReference type="EMBL" id="KAJ7637452.1"/>
    </source>
</evidence>
<dbReference type="Proteomes" id="UP001221757">
    <property type="component" value="Unassembled WGS sequence"/>
</dbReference>
<feature type="region of interest" description="Disordered" evidence="1">
    <location>
        <begin position="168"/>
        <end position="202"/>
    </location>
</feature>
<keyword evidence="3" id="KW-1185">Reference proteome</keyword>
<protein>
    <submittedName>
        <fullName evidence="2">Uncharacterized protein</fullName>
    </submittedName>
</protein>
<dbReference type="EMBL" id="JARKIE010000457">
    <property type="protein sequence ID" value="KAJ7637452.1"/>
    <property type="molecule type" value="Genomic_DNA"/>
</dbReference>
<sequence length="202" mass="22393">MASSSQARPDRWLHLALASGFNFSEPSQAMKPRLVRNFCPCFGSGAGRVEAELKHFCSFGPQYSCPGIYMLKRPGSSRAENSGGISNCRARPLHAPRHPQKIDNSALRRSFTFKSDDSALGESSPDHADPTQPWRDEFLLYLTVREAAPDGISFIVWWGVSQLQYSRGTPDALADEEDTAAEENSEDDEDSWDCVLDDSSDE</sequence>
<organism evidence="2 3">
    <name type="scientific">Mycena rosella</name>
    <name type="common">Pink bonnet</name>
    <name type="synonym">Agaricus rosellus</name>
    <dbReference type="NCBI Taxonomy" id="1033263"/>
    <lineage>
        <taxon>Eukaryota</taxon>
        <taxon>Fungi</taxon>
        <taxon>Dikarya</taxon>
        <taxon>Basidiomycota</taxon>
        <taxon>Agaricomycotina</taxon>
        <taxon>Agaricomycetes</taxon>
        <taxon>Agaricomycetidae</taxon>
        <taxon>Agaricales</taxon>
        <taxon>Marasmiineae</taxon>
        <taxon>Mycenaceae</taxon>
        <taxon>Mycena</taxon>
    </lineage>
</organism>